<dbReference type="EMBL" id="JADFFL010000009">
    <property type="protein sequence ID" value="MBE9664142.1"/>
    <property type="molecule type" value="Genomic_DNA"/>
</dbReference>
<dbReference type="Proteomes" id="UP000622475">
    <property type="component" value="Unassembled WGS sequence"/>
</dbReference>
<dbReference type="InterPro" id="IPR013096">
    <property type="entry name" value="Cupin_2"/>
</dbReference>
<accession>A0A929L0S9</accession>
<evidence type="ECO:0000313" key="3">
    <source>
        <dbReference type="EMBL" id="MBE9664142.1"/>
    </source>
</evidence>
<sequence length="119" mass="13342">MNADQGLFHQLLAHIAAEPNAHARGMKQVFTKNSDTDSALTQFAYGVMSKGDRSGRHSHATMDEYFFFIKGKGIYHIADELIDLLPTTFVRIPAGTEHELINDHNEPLEFVYFGVALYA</sequence>
<dbReference type="PANTHER" id="PTHR35848">
    <property type="entry name" value="OXALATE-BINDING PROTEIN"/>
    <property type="match status" value="1"/>
</dbReference>
<protein>
    <submittedName>
        <fullName evidence="3">Cupin domain-containing protein</fullName>
    </submittedName>
</protein>
<proteinExistence type="predicted"/>
<dbReference type="AlphaFoldDB" id="A0A929L0S9"/>
<reference evidence="3" key="1">
    <citation type="submission" date="2020-10" db="EMBL/GenBank/DDBJ databases">
        <title>Mucilaginibacter mali sp. nov., isolated from rhizosphere soil of apple orchard.</title>
        <authorList>
            <person name="Lee J.-S."/>
            <person name="Kim H.S."/>
            <person name="Kim J.-S."/>
        </authorList>
    </citation>
    <scope>NUCLEOTIDE SEQUENCE</scope>
    <source>
        <strain evidence="3">KCTC 22746</strain>
    </source>
</reference>
<evidence type="ECO:0000256" key="1">
    <source>
        <dbReference type="ARBA" id="ARBA00022723"/>
    </source>
</evidence>
<dbReference type="InterPro" id="IPR014710">
    <property type="entry name" value="RmlC-like_jellyroll"/>
</dbReference>
<dbReference type="PANTHER" id="PTHR35848:SF6">
    <property type="entry name" value="CUPIN TYPE-2 DOMAIN-CONTAINING PROTEIN"/>
    <property type="match status" value="1"/>
</dbReference>
<keyword evidence="4" id="KW-1185">Reference proteome</keyword>
<comment type="caution">
    <text evidence="3">The sequence shown here is derived from an EMBL/GenBank/DDBJ whole genome shotgun (WGS) entry which is preliminary data.</text>
</comment>
<dbReference type="InterPro" id="IPR051610">
    <property type="entry name" value="GPI/OXD"/>
</dbReference>
<feature type="domain" description="Cupin type-2" evidence="2">
    <location>
        <begin position="48"/>
        <end position="111"/>
    </location>
</feature>
<name>A0A929L0S9_9SPHI</name>
<dbReference type="Gene3D" id="2.60.120.10">
    <property type="entry name" value="Jelly Rolls"/>
    <property type="match status" value="1"/>
</dbReference>
<dbReference type="InterPro" id="IPR011051">
    <property type="entry name" value="RmlC_Cupin_sf"/>
</dbReference>
<dbReference type="GO" id="GO:0046872">
    <property type="term" value="F:metal ion binding"/>
    <property type="evidence" value="ECO:0007669"/>
    <property type="project" value="UniProtKB-KW"/>
</dbReference>
<keyword evidence="1" id="KW-0479">Metal-binding</keyword>
<evidence type="ECO:0000313" key="4">
    <source>
        <dbReference type="Proteomes" id="UP000622475"/>
    </source>
</evidence>
<dbReference type="SUPFAM" id="SSF51182">
    <property type="entry name" value="RmlC-like cupins"/>
    <property type="match status" value="1"/>
</dbReference>
<dbReference type="RefSeq" id="WP_194113383.1">
    <property type="nucleotide sequence ID" value="NZ_JADFFL010000009.1"/>
</dbReference>
<evidence type="ECO:0000259" key="2">
    <source>
        <dbReference type="Pfam" id="PF07883"/>
    </source>
</evidence>
<organism evidence="3 4">
    <name type="scientific">Mucilaginibacter myungsuensis</name>
    <dbReference type="NCBI Taxonomy" id="649104"/>
    <lineage>
        <taxon>Bacteria</taxon>
        <taxon>Pseudomonadati</taxon>
        <taxon>Bacteroidota</taxon>
        <taxon>Sphingobacteriia</taxon>
        <taxon>Sphingobacteriales</taxon>
        <taxon>Sphingobacteriaceae</taxon>
        <taxon>Mucilaginibacter</taxon>
    </lineage>
</organism>
<gene>
    <name evidence="3" type="ORF">IRJ16_19835</name>
</gene>
<dbReference type="Pfam" id="PF07883">
    <property type="entry name" value="Cupin_2"/>
    <property type="match status" value="1"/>
</dbReference>